<sequence length="45" mass="5623">MELLCNREKVLREPERDTVTWNFIFHEDEYMISEKELLVNRLRLL</sequence>
<name>A0A3P6EES9_BRAOL</name>
<organism evidence="1">
    <name type="scientific">Brassica oleracea</name>
    <name type="common">Wild cabbage</name>
    <dbReference type="NCBI Taxonomy" id="3712"/>
    <lineage>
        <taxon>Eukaryota</taxon>
        <taxon>Viridiplantae</taxon>
        <taxon>Streptophyta</taxon>
        <taxon>Embryophyta</taxon>
        <taxon>Tracheophyta</taxon>
        <taxon>Spermatophyta</taxon>
        <taxon>Magnoliopsida</taxon>
        <taxon>eudicotyledons</taxon>
        <taxon>Gunneridae</taxon>
        <taxon>Pentapetalae</taxon>
        <taxon>rosids</taxon>
        <taxon>malvids</taxon>
        <taxon>Brassicales</taxon>
        <taxon>Brassicaceae</taxon>
        <taxon>Brassiceae</taxon>
        <taxon>Brassica</taxon>
    </lineage>
</organism>
<accession>A0A3P6EES9</accession>
<protein>
    <submittedName>
        <fullName evidence="1">Uncharacterized protein</fullName>
    </submittedName>
</protein>
<reference evidence="1" key="1">
    <citation type="submission" date="2018-11" db="EMBL/GenBank/DDBJ databases">
        <authorList>
            <consortium name="Genoscope - CEA"/>
            <person name="William W."/>
        </authorList>
    </citation>
    <scope>NUCLEOTIDE SEQUENCE</scope>
</reference>
<dbReference type="EMBL" id="LR031875">
    <property type="protein sequence ID" value="VDD32525.1"/>
    <property type="molecule type" value="Genomic_DNA"/>
</dbReference>
<gene>
    <name evidence="1" type="ORF">BOLC9T57848H</name>
</gene>
<evidence type="ECO:0000313" key="1">
    <source>
        <dbReference type="EMBL" id="VDD32525.1"/>
    </source>
</evidence>
<dbReference type="AlphaFoldDB" id="A0A3P6EES9"/>
<proteinExistence type="predicted"/>